<sequence>MYGYVLHFPAPIDAYLAMHKAVLDTLAEGGGGEGLLVHLAYPTEQGFDLTEVWESKDQLDAFNRDVFPKAMSRAGLTMDGPQPTPVEFEPAAVMTPRAFNSEAAD</sequence>
<dbReference type="Proteomes" id="UP001500013">
    <property type="component" value="Unassembled WGS sequence"/>
</dbReference>
<organism evidence="1 2">
    <name type="scientific">Terrabacter lapilli</name>
    <dbReference type="NCBI Taxonomy" id="436231"/>
    <lineage>
        <taxon>Bacteria</taxon>
        <taxon>Bacillati</taxon>
        <taxon>Actinomycetota</taxon>
        <taxon>Actinomycetes</taxon>
        <taxon>Micrococcales</taxon>
        <taxon>Intrasporangiaceae</taxon>
        <taxon>Terrabacter</taxon>
    </lineage>
</organism>
<protein>
    <recommendedName>
        <fullName evidence="3">ABM domain-containing protein</fullName>
    </recommendedName>
</protein>
<evidence type="ECO:0000313" key="2">
    <source>
        <dbReference type="Proteomes" id="UP001500013"/>
    </source>
</evidence>
<reference evidence="1 2" key="1">
    <citation type="journal article" date="2019" name="Int. J. Syst. Evol. Microbiol.">
        <title>The Global Catalogue of Microorganisms (GCM) 10K type strain sequencing project: providing services to taxonomists for standard genome sequencing and annotation.</title>
        <authorList>
            <consortium name="The Broad Institute Genomics Platform"/>
            <consortium name="The Broad Institute Genome Sequencing Center for Infectious Disease"/>
            <person name="Wu L."/>
            <person name="Ma J."/>
        </authorList>
    </citation>
    <scope>NUCLEOTIDE SEQUENCE [LARGE SCALE GENOMIC DNA]</scope>
    <source>
        <strain evidence="1 2">JCM 15628</strain>
    </source>
</reference>
<comment type="caution">
    <text evidence="1">The sequence shown here is derived from an EMBL/GenBank/DDBJ whole genome shotgun (WGS) entry which is preliminary data.</text>
</comment>
<proteinExistence type="predicted"/>
<evidence type="ECO:0008006" key="3">
    <source>
        <dbReference type="Google" id="ProtNLM"/>
    </source>
</evidence>
<evidence type="ECO:0000313" key="1">
    <source>
        <dbReference type="EMBL" id="GAA1977142.1"/>
    </source>
</evidence>
<dbReference type="RefSeq" id="WP_344060482.1">
    <property type="nucleotide sequence ID" value="NZ_BAAAPU010000007.1"/>
</dbReference>
<gene>
    <name evidence="1" type="ORF">GCM10009817_16870</name>
</gene>
<accession>A0ABN2RYP0</accession>
<name>A0ABN2RYP0_9MICO</name>
<dbReference type="EMBL" id="BAAAPU010000007">
    <property type="protein sequence ID" value="GAA1977142.1"/>
    <property type="molecule type" value="Genomic_DNA"/>
</dbReference>
<keyword evidence="2" id="KW-1185">Reference proteome</keyword>